<name>A0ABN9QKG9_9DINO</name>
<evidence type="ECO:0000256" key="1">
    <source>
        <dbReference type="SAM" id="MobiDB-lite"/>
    </source>
</evidence>
<feature type="region of interest" description="Disordered" evidence="1">
    <location>
        <begin position="1"/>
        <end position="93"/>
    </location>
</feature>
<keyword evidence="3" id="KW-1185">Reference proteome</keyword>
<proteinExistence type="predicted"/>
<feature type="compositionally biased region" description="Basic and acidic residues" evidence="1">
    <location>
        <begin position="40"/>
        <end position="50"/>
    </location>
</feature>
<evidence type="ECO:0000313" key="3">
    <source>
        <dbReference type="Proteomes" id="UP001189429"/>
    </source>
</evidence>
<feature type="compositionally biased region" description="Pro residues" evidence="1">
    <location>
        <begin position="22"/>
        <end position="31"/>
    </location>
</feature>
<gene>
    <name evidence="2" type="ORF">PCOR1329_LOCUS12750</name>
</gene>
<sequence length="146" mass="15103">MHQGRGPRSSGGGALCCLGRRLPPPPPPPPFCARAGAARHGQEWEDDRCSAETSSAVTSSSPGGAPRVSGLRGPASGPRSSQHGPGTHNGHRTWDPLVIWGLRAEIKKHTAPDMDTPALASARSSQAGMLTDYKVSVGPASVTTHD</sequence>
<dbReference type="EMBL" id="CAUYUJ010003742">
    <property type="protein sequence ID" value="CAK0806567.1"/>
    <property type="molecule type" value="Genomic_DNA"/>
</dbReference>
<accession>A0ABN9QKG9</accession>
<comment type="caution">
    <text evidence="2">The sequence shown here is derived from an EMBL/GenBank/DDBJ whole genome shotgun (WGS) entry which is preliminary data.</text>
</comment>
<dbReference type="Proteomes" id="UP001189429">
    <property type="component" value="Unassembled WGS sequence"/>
</dbReference>
<feature type="compositionally biased region" description="Low complexity" evidence="1">
    <location>
        <begin position="51"/>
        <end position="61"/>
    </location>
</feature>
<reference evidence="2" key="1">
    <citation type="submission" date="2023-10" db="EMBL/GenBank/DDBJ databases">
        <authorList>
            <person name="Chen Y."/>
            <person name="Shah S."/>
            <person name="Dougan E. K."/>
            <person name="Thang M."/>
            <person name="Chan C."/>
        </authorList>
    </citation>
    <scope>NUCLEOTIDE SEQUENCE [LARGE SCALE GENOMIC DNA]</scope>
</reference>
<evidence type="ECO:0000313" key="2">
    <source>
        <dbReference type="EMBL" id="CAK0806567.1"/>
    </source>
</evidence>
<protein>
    <submittedName>
        <fullName evidence="2">Uncharacterized protein</fullName>
    </submittedName>
</protein>
<organism evidence="2 3">
    <name type="scientific">Prorocentrum cordatum</name>
    <dbReference type="NCBI Taxonomy" id="2364126"/>
    <lineage>
        <taxon>Eukaryota</taxon>
        <taxon>Sar</taxon>
        <taxon>Alveolata</taxon>
        <taxon>Dinophyceae</taxon>
        <taxon>Prorocentrales</taxon>
        <taxon>Prorocentraceae</taxon>
        <taxon>Prorocentrum</taxon>
    </lineage>
</organism>